<gene>
    <name evidence="1" type="ORF">H3H32_07290</name>
</gene>
<reference evidence="1 2" key="1">
    <citation type="submission" date="2020-07" db="EMBL/GenBank/DDBJ databases">
        <title>Spirosoma foliorum sp. nov., isolated from the leaves on the Nejang mountain Korea, Republic of.</title>
        <authorList>
            <person name="Ho H."/>
            <person name="Lee Y.-J."/>
            <person name="Nurcahyanto D.-A."/>
            <person name="Kim S.-G."/>
        </authorList>
    </citation>
    <scope>NUCLEOTIDE SEQUENCE [LARGE SCALE GENOMIC DNA]</scope>
    <source>
        <strain evidence="1 2">PL0136</strain>
    </source>
</reference>
<dbReference type="KEGG" id="sfol:H3H32_07290"/>
<name>A0A7G5H0T2_9BACT</name>
<dbReference type="AlphaFoldDB" id="A0A7G5H0T2"/>
<dbReference type="Pfam" id="PF12006">
    <property type="entry name" value="DUF3500"/>
    <property type="match status" value="1"/>
</dbReference>
<dbReference type="PANTHER" id="PTHR37489">
    <property type="entry name" value="DUF3500 DOMAIN-CONTAINING PROTEIN"/>
    <property type="match status" value="1"/>
</dbReference>
<sequence>MNTMKYPSFLFGVGLLMLPAIFIGQRQFRTSWQAPEISRQALLLTADCASAKGVERVVCLAEAFKATLTSDQIASVQRPYSKTDAVKWSNFPEFSERPRRVGIRLGSLSEAQLKAAKTLLAAAMAQTIPNEGFDELEGNLAADEYLGKLINKTSTFNQGNYYLAFLGTPSTKDLWELQFGGHHFAVANTYKEGKAIGLTPSFRGVEPIAPVTINGRTHQSMEQERQAFANMLGSLSPSEQTTAKLSGTFRDVLLGPGVDGQFPNTKQGIKVGELSAAQKKLVLNAIKLYVNDLEPAMVATTLTQYTTDLDNTYIAFSGSGTMSQPGDYVRIDGPRVWIEYSGQASRDIPGTVHPHSVWRDRISDYGGN</sequence>
<dbReference type="EMBL" id="CP059732">
    <property type="protein sequence ID" value="QMW04724.1"/>
    <property type="molecule type" value="Genomic_DNA"/>
</dbReference>
<evidence type="ECO:0000313" key="2">
    <source>
        <dbReference type="Proteomes" id="UP000515369"/>
    </source>
</evidence>
<evidence type="ECO:0000313" key="1">
    <source>
        <dbReference type="EMBL" id="QMW04724.1"/>
    </source>
</evidence>
<keyword evidence="2" id="KW-1185">Reference proteome</keyword>
<protein>
    <submittedName>
        <fullName evidence="1">DUF3500 domain-containing protein</fullName>
    </submittedName>
</protein>
<dbReference type="InterPro" id="IPR021889">
    <property type="entry name" value="DUF3500"/>
</dbReference>
<organism evidence="1 2">
    <name type="scientific">Spirosoma foliorum</name>
    <dbReference type="NCBI Taxonomy" id="2710596"/>
    <lineage>
        <taxon>Bacteria</taxon>
        <taxon>Pseudomonadati</taxon>
        <taxon>Bacteroidota</taxon>
        <taxon>Cytophagia</taxon>
        <taxon>Cytophagales</taxon>
        <taxon>Cytophagaceae</taxon>
        <taxon>Spirosoma</taxon>
    </lineage>
</organism>
<dbReference type="Proteomes" id="UP000515369">
    <property type="component" value="Chromosome"/>
</dbReference>
<accession>A0A7G5H0T2</accession>
<proteinExistence type="predicted"/>
<dbReference type="PANTHER" id="PTHR37489:SF1">
    <property type="entry name" value="DUF3500 DOMAIN-CONTAINING PROTEIN"/>
    <property type="match status" value="1"/>
</dbReference>